<evidence type="ECO:0000313" key="3">
    <source>
        <dbReference type="Proteomes" id="UP001213623"/>
    </source>
</evidence>
<feature type="compositionally biased region" description="Polar residues" evidence="1">
    <location>
        <begin position="62"/>
        <end position="74"/>
    </location>
</feature>
<gene>
    <name evidence="2" type="ORF">MNAN1_001465</name>
</gene>
<dbReference type="EMBL" id="CP119893">
    <property type="protein sequence ID" value="WFD26482.1"/>
    <property type="molecule type" value="Genomic_DNA"/>
</dbReference>
<feature type="compositionally biased region" description="Low complexity" evidence="1">
    <location>
        <begin position="115"/>
        <end position="134"/>
    </location>
</feature>
<proteinExistence type="predicted"/>
<dbReference type="AlphaFoldDB" id="A0AAF0J1Z3"/>
<reference evidence="2" key="1">
    <citation type="submission" date="2023-03" db="EMBL/GenBank/DDBJ databases">
        <title>Mating type loci evolution in Malassezia.</title>
        <authorList>
            <person name="Coelho M.A."/>
        </authorList>
    </citation>
    <scope>NUCLEOTIDE SEQUENCE</scope>
    <source>
        <strain evidence="2">CBS 9557</strain>
    </source>
</reference>
<sequence length="173" mass="18252">MQDESTSFDSAEPFFSQPESHMPTSPSHVHGPHPRPPGPLESTPNRPSTQFMDASDRPAHDTSATSRRPSSGFTKLSELRPSALRRTMSRQESPIVSASASEASADIEAMLGPGTSAPDSDSSSDTESSVTSDSDSSDEEASAPALPASKMAGATAKEDTHAKRKRTFFSALS</sequence>
<feature type="compositionally biased region" description="Polar residues" evidence="1">
    <location>
        <begin position="42"/>
        <end position="52"/>
    </location>
</feature>
<feature type="region of interest" description="Disordered" evidence="1">
    <location>
        <begin position="1"/>
        <end position="173"/>
    </location>
</feature>
<evidence type="ECO:0000313" key="2">
    <source>
        <dbReference type="EMBL" id="WFD26482.1"/>
    </source>
</evidence>
<evidence type="ECO:0000256" key="1">
    <source>
        <dbReference type="SAM" id="MobiDB-lite"/>
    </source>
</evidence>
<accession>A0AAF0J1Z3</accession>
<name>A0AAF0J1Z3_9BASI</name>
<protein>
    <submittedName>
        <fullName evidence="2">Uncharacterized protein</fullName>
    </submittedName>
</protein>
<dbReference type="Proteomes" id="UP001213623">
    <property type="component" value="Chromosome 2"/>
</dbReference>
<organism evidence="2 3">
    <name type="scientific">Malassezia nana</name>
    <dbReference type="NCBI Taxonomy" id="180528"/>
    <lineage>
        <taxon>Eukaryota</taxon>
        <taxon>Fungi</taxon>
        <taxon>Dikarya</taxon>
        <taxon>Basidiomycota</taxon>
        <taxon>Ustilaginomycotina</taxon>
        <taxon>Malasseziomycetes</taxon>
        <taxon>Malasseziales</taxon>
        <taxon>Malasseziaceae</taxon>
        <taxon>Malassezia</taxon>
    </lineage>
</organism>
<keyword evidence="3" id="KW-1185">Reference proteome</keyword>